<accession>A0A3E4N8R0</accession>
<dbReference type="EMBL" id="QSTF01000001">
    <property type="protein sequence ID" value="RGM43220.1"/>
    <property type="molecule type" value="Genomic_DNA"/>
</dbReference>
<comment type="caution">
    <text evidence="1">The sequence shown here is derived from an EMBL/GenBank/DDBJ whole genome shotgun (WGS) entry which is preliminary data.</text>
</comment>
<evidence type="ECO:0000313" key="5">
    <source>
        <dbReference type="Proteomes" id="UP000260862"/>
    </source>
</evidence>
<dbReference type="Gene3D" id="3.40.50.2000">
    <property type="entry name" value="Glycogen Phosphorylase B"/>
    <property type="match status" value="1"/>
</dbReference>
<dbReference type="SUPFAM" id="SSF53756">
    <property type="entry name" value="UDP-Glycosyltransferase/glycogen phosphorylase"/>
    <property type="match status" value="1"/>
</dbReference>
<reference evidence="4 5" key="1">
    <citation type="submission" date="2018-08" db="EMBL/GenBank/DDBJ databases">
        <title>A genome reference for cultivated species of the human gut microbiota.</title>
        <authorList>
            <person name="Zou Y."/>
            <person name="Xue W."/>
            <person name="Luo G."/>
        </authorList>
    </citation>
    <scope>NUCLEOTIDE SEQUENCE [LARGE SCALE GENOMIC DNA]</scope>
    <source>
        <strain evidence="3 6">AF39-11</strain>
        <strain evidence="2 4">OM08-14</strain>
        <strain evidence="1 5">TF10-3AC</strain>
    </source>
</reference>
<dbReference type="RefSeq" id="WP_117670045.1">
    <property type="nucleotide sequence ID" value="NZ_CABOGR010000001.1"/>
</dbReference>
<evidence type="ECO:0000313" key="4">
    <source>
        <dbReference type="Proteomes" id="UP000260780"/>
    </source>
</evidence>
<dbReference type="Proteomes" id="UP000284916">
    <property type="component" value="Unassembled WGS sequence"/>
</dbReference>
<keyword evidence="5" id="KW-1185">Reference proteome</keyword>
<dbReference type="EMBL" id="QSQT01000001">
    <property type="protein sequence ID" value="RGK58431.1"/>
    <property type="molecule type" value="Genomic_DNA"/>
</dbReference>
<evidence type="ECO:0000313" key="2">
    <source>
        <dbReference type="EMBL" id="RGM43220.1"/>
    </source>
</evidence>
<evidence type="ECO:0000313" key="1">
    <source>
        <dbReference type="EMBL" id="RGK58431.1"/>
    </source>
</evidence>
<dbReference type="Proteomes" id="UP000260780">
    <property type="component" value="Unassembled WGS sequence"/>
</dbReference>
<evidence type="ECO:0000313" key="3">
    <source>
        <dbReference type="EMBL" id="RHL18572.1"/>
    </source>
</evidence>
<dbReference type="EMBL" id="QROI01000002">
    <property type="protein sequence ID" value="RHL18572.1"/>
    <property type="molecule type" value="Genomic_DNA"/>
</dbReference>
<gene>
    <name evidence="3" type="ORF">DW035_01625</name>
    <name evidence="2" type="ORF">DXC17_00430</name>
    <name evidence="1" type="ORF">DXD04_00575</name>
</gene>
<proteinExistence type="predicted"/>
<name>A0A3E4N8R0_9BACT</name>
<dbReference type="AlphaFoldDB" id="A0A3E4N8R0"/>
<evidence type="ECO:0000313" key="6">
    <source>
        <dbReference type="Proteomes" id="UP000284916"/>
    </source>
</evidence>
<sequence length="339" mass="38870">MIRFTVFPRLRILPHQKANPYIRDFVAALEQEKVSQVVNPPHKNPLFSLLPPKRWGDVFIFNWFESIPDSKYGPLQSVVAVCFVILLKLCGRKIVWVLHNKKPHAGGHARLKKFLTRFIAQKSDLILTHATEGVKMIEAHYPYAAGKIHFLHHPTKNRLPESLPAEMPEYDILIWGNISPYKGVLEYLSYLKNNPQDLKVCIIGKCSPNSLANEIRQIAPPNVTFICESPSFEELAHYIRKSAFVLAPYCPDSVLSSGILMDSLSFGSKIIGPEVGSFKDYAREKRLNVYTFHDYEDIEKTVACYKTTPISLEDYRSFLNENNWEHFGNRIIKLVKSLK</sequence>
<dbReference type="Proteomes" id="UP000260862">
    <property type="component" value="Unassembled WGS sequence"/>
</dbReference>
<organism evidence="1 5">
    <name type="scientific">Phocaeicola plebeius</name>
    <dbReference type="NCBI Taxonomy" id="310297"/>
    <lineage>
        <taxon>Bacteria</taxon>
        <taxon>Pseudomonadati</taxon>
        <taxon>Bacteroidota</taxon>
        <taxon>Bacteroidia</taxon>
        <taxon>Bacteroidales</taxon>
        <taxon>Bacteroidaceae</taxon>
        <taxon>Phocaeicola</taxon>
    </lineage>
</organism>
<protein>
    <submittedName>
        <fullName evidence="1">Exopolysaccharide biosynthesis protein</fullName>
    </submittedName>
</protein>